<dbReference type="SUPFAM" id="SSF55073">
    <property type="entry name" value="Nucleotide cyclase"/>
    <property type="match status" value="1"/>
</dbReference>
<dbReference type="AlphaFoldDB" id="A0A1F5VK89"/>
<accession>A0A1F5VK89</accession>
<feature type="domain" description="Guanylate cyclase" evidence="1">
    <location>
        <begin position="485"/>
        <end position="605"/>
    </location>
</feature>
<dbReference type="Gene3D" id="1.25.40.10">
    <property type="entry name" value="Tetratricopeptide repeat domain"/>
    <property type="match status" value="1"/>
</dbReference>
<dbReference type="Pfam" id="PF00211">
    <property type="entry name" value="Guanylate_cyc"/>
    <property type="match status" value="1"/>
</dbReference>
<comment type="caution">
    <text evidence="2">The sequence shown here is derived from an EMBL/GenBank/DDBJ whole genome shotgun (WGS) entry which is preliminary data.</text>
</comment>
<gene>
    <name evidence="2" type="ORF">A2Y62_03435</name>
</gene>
<dbReference type="Gene3D" id="3.30.70.1230">
    <property type="entry name" value="Nucleotide cyclase"/>
    <property type="match status" value="1"/>
</dbReference>
<reference evidence="2 3" key="1">
    <citation type="journal article" date="2016" name="Nat. Commun.">
        <title>Thousands of microbial genomes shed light on interconnected biogeochemical processes in an aquifer system.</title>
        <authorList>
            <person name="Anantharaman K."/>
            <person name="Brown C.T."/>
            <person name="Hug L.A."/>
            <person name="Sharon I."/>
            <person name="Castelle C.J."/>
            <person name="Probst A.J."/>
            <person name="Thomas B.C."/>
            <person name="Singh A."/>
            <person name="Wilkins M.J."/>
            <person name="Karaoz U."/>
            <person name="Brodie E.L."/>
            <person name="Williams K.H."/>
            <person name="Hubbard S.S."/>
            <person name="Banfield J.F."/>
        </authorList>
    </citation>
    <scope>NUCLEOTIDE SEQUENCE [LARGE SCALE GENOMIC DNA]</scope>
</reference>
<dbReference type="EMBL" id="MFGW01000148">
    <property type="protein sequence ID" value="OGF63814.1"/>
    <property type="molecule type" value="Genomic_DNA"/>
</dbReference>
<dbReference type="SUPFAM" id="SSF48452">
    <property type="entry name" value="TPR-like"/>
    <property type="match status" value="1"/>
</dbReference>
<dbReference type="PROSITE" id="PS50125">
    <property type="entry name" value="GUANYLATE_CYCLASE_2"/>
    <property type="match status" value="1"/>
</dbReference>
<dbReference type="GO" id="GO:0035556">
    <property type="term" value="P:intracellular signal transduction"/>
    <property type="evidence" value="ECO:0007669"/>
    <property type="project" value="InterPro"/>
</dbReference>
<organism evidence="2 3">
    <name type="scientific">Candidatus Fischerbacteria bacterium RBG_13_37_8</name>
    <dbReference type="NCBI Taxonomy" id="1817863"/>
    <lineage>
        <taxon>Bacteria</taxon>
        <taxon>Candidatus Fischeribacteriota</taxon>
    </lineage>
</organism>
<proteinExistence type="predicted"/>
<evidence type="ECO:0000259" key="1">
    <source>
        <dbReference type="PROSITE" id="PS50125"/>
    </source>
</evidence>
<evidence type="ECO:0000313" key="3">
    <source>
        <dbReference type="Proteomes" id="UP000178943"/>
    </source>
</evidence>
<sequence>MIRNCTDSHEILEQILKTPKEHIVHIITTKWREHPSKDYKWALQLYQTAGTKMLEFGQTFTAYDILEKGLEFYPRDRILLQQMALALARLGKTKKAKEKLEQLYNRGDKSPDTLGILARTYKDLWKKTIDETKRREFLENARDIYMEGFRANKNDEYTGINAASMSFLLGDNDPLTEELAKRVVDICKKKHSTDFSSKYWTLATLGEAYLVLGNCEKAFAYYQKAFNTGKFMHANKATTIQQARLLFNLMKSKGACSKEEIAEFEKLFSAGNIVFCVGHMIDRPGRKTPRFPPHLETEVKNCIKKAIAELDAVIGYCSAACGTDIIFAEEMLRKKAELHVHLPFRREDFIQTSIKFAEAQWEKRFHNVLKKASTIIEPVTEAFLNSDCLFGFGNKITIGKILLHAETLGITPTLLVVWDKQKGDGPYGTSDIVDFWKKHFHENLYIIDITELQPKNRIHITKKMYKSPSVHNGDKAKELKRSIMSMLFADTVGYSRIIEEQLPFFMHKFMGAIGDLANSKKYKPTFKATWGDGLYCVFNSVSDAAYFALELRDLVQKTDWEKHGLPKDTSMRIALHAGPIYFGRDPITGQVNYYGSHVSHTARIEPVTLPGTVYASESFAALLRASRIPELICEYIGKHELYKDYGIHPIYLLRRWDEIE</sequence>
<dbReference type="GO" id="GO:0004016">
    <property type="term" value="F:adenylate cyclase activity"/>
    <property type="evidence" value="ECO:0007669"/>
    <property type="project" value="UniProtKB-ARBA"/>
</dbReference>
<dbReference type="InterPro" id="IPR001054">
    <property type="entry name" value="A/G_cyclase"/>
</dbReference>
<dbReference type="InterPro" id="IPR046880">
    <property type="entry name" value="TPR-S"/>
</dbReference>
<name>A0A1F5VK89_9BACT</name>
<dbReference type="STRING" id="1817863.A2Y62_03435"/>
<dbReference type="InterPro" id="IPR029787">
    <property type="entry name" value="Nucleotide_cyclase"/>
</dbReference>
<dbReference type="CDD" id="cd07302">
    <property type="entry name" value="CHD"/>
    <property type="match status" value="1"/>
</dbReference>
<dbReference type="InterPro" id="IPR011990">
    <property type="entry name" value="TPR-like_helical_dom_sf"/>
</dbReference>
<protein>
    <recommendedName>
        <fullName evidence="1">Guanylate cyclase domain-containing protein</fullName>
    </recommendedName>
</protein>
<evidence type="ECO:0000313" key="2">
    <source>
        <dbReference type="EMBL" id="OGF63814.1"/>
    </source>
</evidence>
<dbReference type="Gene3D" id="3.40.50.450">
    <property type="match status" value="1"/>
</dbReference>
<dbReference type="Proteomes" id="UP000178943">
    <property type="component" value="Unassembled WGS sequence"/>
</dbReference>
<dbReference type="GO" id="GO:0009190">
    <property type="term" value="P:cyclic nucleotide biosynthetic process"/>
    <property type="evidence" value="ECO:0007669"/>
    <property type="project" value="InterPro"/>
</dbReference>
<dbReference type="Pfam" id="PF20308">
    <property type="entry name" value="TPR-S"/>
    <property type="match status" value="1"/>
</dbReference>